<dbReference type="Pfam" id="PF04932">
    <property type="entry name" value="Wzy_C"/>
    <property type="match status" value="1"/>
</dbReference>
<dbReference type="AlphaFoldDB" id="A0A1F5GUZ1"/>
<dbReference type="PANTHER" id="PTHR37422:SF17">
    <property type="entry name" value="O-ANTIGEN LIGASE"/>
    <property type="match status" value="1"/>
</dbReference>
<evidence type="ECO:0000256" key="2">
    <source>
        <dbReference type="ARBA" id="ARBA00022692"/>
    </source>
</evidence>
<feature type="transmembrane region" description="Helical" evidence="5">
    <location>
        <begin position="37"/>
        <end position="58"/>
    </location>
</feature>
<dbReference type="Proteomes" id="UP000178336">
    <property type="component" value="Unassembled WGS sequence"/>
</dbReference>
<dbReference type="InterPro" id="IPR051533">
    <property type="entry name" value="WaaL-like"/>
</dbReference>
<evidence type="ECO:0000256" key="4">
    <source>
        <dbReference type="ARBA" id="ARBA00023136"/>
    </source>
</evidence>
<feature type="transmembrane region" description="Helical" evidence="5">
    <location>
        <begin position="129"/>
        <end position="149"/>
    </location>
</feature>
<sequence length="404" mass="45543">MRLSDFLFLATLAAIPIQLGKFFWIKSSFVLGIPIDYRAVSIYFADIIIFLYICAFLLENRQNLAKLIGKAKFFYFSLFLLNLYLVLNAFFISSSKQVSYYFCLKIFLVSLFASFALHSLSRKNVFKISLIVFSFSLVWQSLLLIGQFSRQSSLGLWILGERSLNAATVNIAHSQIFGKQLLRPYGTFSHPNVVAAFVLIYLILSGHTLFVNKLKKSSFIILLISLVAVFVTFSKSAILVLVIYSTVIGQRFKYYLLGTFLLILLIVVFIRILPSSQIATYSERLTLVQAGLDIALKNPLFGVGSGNFILELSKLNLFSIGEVRLLQPVHNVFLLILAENGIIGLVLFGVFLTAVVTYANTPAKIGLFLVLLVFATFDHFLWTINQGRLIFWLAIAYILSKSKY</sequence>
<evidence type="ECO:0000313" key="8">
    <source>
        <dbReference type="Proteomes" id="UP000178336"/>
    </source>
</evidence>
<feature type="transmembrane region" description="Helical" evidence="5">
    <location>
        <begin position="332"/>
        <end position="359"/>
    </location>
</feature>
<dbReference type="GO" id="GO:0016020">
    <property type="term" value="C:membrane"/>
    <property type="evidence" value="ECO:0007669"/>
    <property type="project" value="UniProtKB-SubCell"/>
</dbReference>
<organism evidence="7 8">
    <name type="scientific">Candidatus Curtissbacteria bacterium RIFCSPLOWO2_01_FULL_37_9</name>
    <dbReference type="NCBI Taxonomy" id="1797724"/>
    <lineage>
        <taxon>Bacteria</taxon>
        <taxon>Candidatus Curtissiibacteriota</taxon>
    </lineage>
</organism>
<evidence type="ECO:0000256" key="5">
    <source>
        <dbReference type="SAM" id="Phobius"/>
    </source>
</evidence>
<evidence type="ECO:0000256" key="1">
    <source>
        <dbReference type="ARBA" id="ARBA00004141"/>
    </source>
</evidence>
<feature type="transmembrane region" description="Helical" evidence="5">
    <location>
        <begin position="98"/>
        <end position="117"/>
    </location>
</feature>
<gene>
    <name evidence="7" type="ORF">A3A48_03065</name>
</gene>
<feature type="transmembrane region" description="Helical" evidence="5">
    <location>
        <begin position="193"/>
        <end position="212"/>
    </location>
</feature>
<feature type="domain" description="O-antigen ligase-related" evidence="6">
    <location>
        <begin position="221"/>
        <end position="348"/>
    </location>
</feature>
<comment type="caution">
    <text evidence="7">The sequence shown here is derived from an EMBL/GenBank/DDBJ whole genome shotgun (WGS) entry which is preliminary data.</text>
</comment>
<feature type="transmembrane region" description="Helical" evidence="5">
    <location>
        <begin position="254"/>
        <end position="274"/>
    </location>
</feature>
<dbReference type="PANTHER" id="PTHR37422">
    <property type="entry name" value="TEICHURONIC ACID BIOSYNTHESIS PROTEIN TUAE"/>
    <property type="match status" value="1"/>
</dbReference>
<dbReference type="EMBL" id="MFBN01000012">
    <property type="protein sequence ID" value="OGD95703.1"/>
    <property type="molecule type" value="Genomic_DNA"/>
</dbReference>
<dbReference type="STRING" id="1797724.A3A48_03065"/>
<keyword evidence="3 5" id="KW-1133">Transmembrane helix</keyword>
<feature type="transmembrane region" description="Helical" evidence="5">
    <location>
        <begin position="7"/>
        <end position="25"/>
    </location>
</feature>
<keyword evidence="2 5" id="KW-0812">Transmembrane</keyword>
<dbReference type="InterPro" id="IPR007016">
    <property type="entry name" value="O-antigen_ligase-rel_domated"/>
</dbReference>
<reference evidence="7 8" key="1">
    <citation type="journal article" date="2016" name="Nat. Commun.">
        <title>Thousands of microbial genomes shed light on interconnected biogeochemical processes in an aquifer system.</title>
        <authorList>
            <person name="Anantharaman K."/>
            <person name="Brown C.T."/>
            <person name="Hug L.A."/>
            <person name="Sharon I."/>
            <person name="Castelle C.J."/>
            <person name="Probst A.J."/>
            <person name="Thomas B.C."/>
            <person name="Singh A."/>
            <person name="Wilkins M.J."/>
            <person name="Karaoz U."/>
            <person name="Brodie E.L."/>
            <person name="Williams K.H."/>
            <person name="Hubbard S.S."/>
            <person name="Banfield J.F."/>
        </authorList>
    </citation>
    <scope>NUCLEOTIDE SEQUENCE [LARGE SCALE GENOMIC DNA]</scope>
</reference>
<protein>
    <recommendedName>
        <fullName evidence="6">O-antigen ligase-related domain-containing protein</fullName>
    </recommendedName>
</protein>
<comment type="subcellular location">
    <subcellularLocation>
        <location evidence="1">Membrane</location>
        <topology evidence="1">Multi-pass membrane protein</topology>
    </subcellularLocation>
</comment>
<feature type="transmembrane region" description="Helical" evidence="5">
    <location>
        <begin position="73"/>
        <end position="92"/>
    </location>
</feature>
<name>A0A1F5GUZ1_9BACT</name>
<proteinExistence type="predicted"/>
<keyword evidence="4 5" id="KW-0472">Membrane</keyword>
<accession>A0A1F5GUZ1</accession>
<feature type="transmembrane region" description="Helical" evidence="5">
    <location>
        <begin position="365"/>
        <end position="384"/>
    </location>
</feature>
<evidence type="ECO:0000256" key="3">
    <source>
        <dbReference type="ARBA" id="ARBA00022989"/>
    </source>
</evidence>
<evidence type="ECO:0000313" key="7">
    <source>
        <dbReference type="EMBL" id="OGD95703.1"/>
    </source>
</evidence>
<feature type="transmembrane region" description="Helical" evidence="5">
    <location>
        <begin position="219"/>
        <end position="248"/>
    </location>
</feature>
<evidence type="ECO:0000259" key="6">
    <source>
        <dbReference type="Pfam" id="PF04932"/>
    </source>
</evidence>